<evidence type="ECO:0000313" key="3">
    <source>
        <dbReference type="EMBL" id="GBC62299.1"/>
    </source>
</evidence>
<proteinExistence type="predicted"/>
<dbReference type="SUPFAM" id="SSF52402">
    <property type="entry name" value="Adenine nucleotide alpha hydrolases-like"/>
    <property type="match status" value="1"/>
</dbReference>
<dbReference type="Gene3D" id="3.40.50.620">
    <property type="entry name" value="HUPs"/>
    <property type="match status" value="1"/>
</dbReference>
<dbReference type="SMART" id="SM00893">
    <property type="entry name" value="ETF"/>
    <property type="match status" value="1"/>
</dbReference>
<dbReference type="RefSeq" id="WP_124329483.1">
    <property type="nucleotide sequence ID" value="NZ_BEXT01000001.1"/>
</dbReference>
<dbReference type="CDD" id="cd01714">
    <property type="entry name" value="ETF_beta"/>
    <property type="match status" value="1"/>
</dbReference>
<dbReference type="PIRSF" id="PIRSF000090">
    <property type="entry name" value="Beta-ETF"/>
    <property type="match status" value="1"/>
</dbReference>
<evidence type="ECO:0000256" key="1">
    <source>
        <dbReference type="ARBA" id="ARBA00022982"/>
    </source>
</evidence>
<accession>A0A401FZ96</accession>
<keyword evidence="1" id="KW-0813">Transport</keyword>
<dbReference type="Pfam" id="PF01012">
    <property type="entry name" value="ETF"/>
    <property type="match status" value="1"/>
</dbReference>
<dbReference type="PANTHER" id="PTHR21294:SF17">
    <property type="entry name" value="PROTEIN FIXA"/>
    <property type="match status" value="1"/>
</dbReference>
<dbReference type="InterPro" id="IPR012255">
    <property type="entry name" value="ETF_b"/>
</dbReference>
<dbReference type="PANTHER" id="PTHR21294">
    <property type="entry name" value="ELECTRON TRANSFER FLAVOPROTEIN BETA-SUBUNIT"/>
    <property type="match status" value="1"/>
</dbReference>
<dbReference type="EMBL" id="BEXT01000001">
    <property type="protein sequence ID" value="GBC62299.1"/>
    <property type="molecule type" value="Genomic_DNA"/>
</dbReference>
<reference evidence="4" key="2">
    <citation type="submission" date="2019-01" db="EMBL/GenBank/DDBJ databases">
        <title>Genome sequence of Desulfonema ishimotonii strain Tokyo 01.</title>
        <authorList>
            <person name="Fukui M."/>
        </authorList>
    </citation>
    <scope>NUCLEOTIDE SEQUENCE [LARGE SCALE GENOMIC DNA]</scope>
    <source>
        <strain evidence="4">Tokyo 01</strain>
    </source>
</reference>
<dbReference type="GO" id="GO:0009055">
    <property type="term" value="F:electron transfer activity"/>
    <property type="evidence" value="ECO:0007669"/>
    <property type="project" value="InterPro"/>
</dbReference>
<dbReference type="InterPro" id="IPR014730">
    <property type="entry name" value="ETF_a/b_N"/>
</dbReference>
<reference evidence="4" key="1">
    <citation type="submission" date="2017-11" db="EMBL/GenBank/DDBJ databases">
        <authorList>
            <person name="Watanabe M."/>
            <person name="Kojima H."/>
        </authorList>
    </citation>
    <scope>NUCLEOTIDE SEQUENCE [LARGE SCALE GENOMIC DNA]</scope>
    <source>
        <strain evidence="4">Tokyo 01</strain>
    </source>
</reference>
<evidence type="ECO:0000313" key="4">
    <source>
        <dbReference type="Proteomes" id="UP000288096"/>
    </source>
</evidence>
<sequence length="279" mass="30678">MLKLIVCIKQVPMVSELPWDSRTGTLKREMADGMINPACKHALEAALQLRHRYGAHITALTMGPPMAQECLHEAIAMGADRGILMTDRRMAGADTLITSFTLARAIEKACPDFDLVLCGCHTSDSETAQVGPQLAEELDVAGVTYAEHMEVHGRTLRMERESDDFLETLEMDLPGLVTVTTRKYTPRYAPLTGLYDAFDAPDILTLDADALGLDPKVIGMKASPTRILNVRSATAEKENIVLKGAVKRMINTLFHEFGDKISGAMGKDLKTHDHDDEEE</sequence>
<name>A0A401FZ96_9BACT</name>
<dbReference type="InterPro" id="IPR033948">
    <property type="entry name" value="ETF_beta_N"/>
</dbReference>
<protein>
    <submittedName>
        <fullName evidence="3">Electron transfer flavoprotein subunit beta/FixA family protein</fullName>
    </submittedName>
</protein>
<keyword evidence="4" id="KW-1185">Reference proteome</keyword>
<dbReference type="AlphaFoldDB" id="A0A401FZ96"/>
<gene>
    <name evidence="3" type="ORF">DENIS_3268</name>
</gene>
<dbReference type="InterPro" id="IPR014729">
    <property type="entry name" value="Rossmann-like_a/b/a_fold"/>
</dbReference>
<dbReference type="Proteomes" id="UP000288096">
    <property type="component" value="Unassembled WGS sequence"/>
</dbReference>
<organism evidence="3 4">
    <name type="scientific">Desulfonema ishimotonii</name>
    <dbReference type="NCBI Taxonomy" id="45657"/>
    <lineage>
        <taxon>Bacteria</taxon>
        <taxon>Pseudomonadati</taxon>
        <taxon>Thermodesulfobacteriota</taxon>
        <taxon>Desulfobacteria</taxon>
        <taxon>Desulfobacterales</taxon>
        <taxon>Desulfococcaceae</taxon>
        <taxon>Desulfonema</taxon>
    </lineage>
</organism>
<keyword evidence="1" id="KW-0249">Electron transport</keyword>
<dbReference type="OrthoDB" id="9804960at2"/>
<feature type="domain" description="Electron transfer flavoprotein alpha/beta-subunit N-terminal" evidence="2">
    <location>
        <begin position="23"/>
        <end position="215"/>
    </location>
</feature>
<comment type="caution">
    <text evidence="3">The sequence shown here is derived from an EMBL/GenBank/DDBJ whole genome shotgun (WGS) entry which is preliminary data.</text>
</comment>
<evidence type="ECO:0000259" key="2">
    <source>
        <dbReference type="SMART" id="SM00893"/>
    </source>
</evidence>